<dbReference type="EMBL" id="CP110257">
    <property type="protein sequence ID" value="UZD54924.1"/>
    <property type="molecule type" value="Genomic_DNA"/>
</dbReference>
<dbReference type="CDD" id="cd07389">
    <property type="entry name" value="MPP_PhoD"/>
    <property type="match status" value="1"/>
</dbReference>
<evidence type="ECO:0000259" key="2">
    <source>
        <dbReference type="Pfam" id="PF16655"/>
    </source>
</evidence>
<protein>
    <submittedName>
        <fullName evidence="3">Alkaline phosphatase D family protein</fullName>
    </submittedName>
</protein>
<proteinExistence type="predicted"/>
<evidence type="ECO:0000313" key="4">
    <source>
        <dbReference type="Proteomes" id="UP001163266"/>
    </source>
</evidence>
<evidence type="ECO:0000313" key="3">
    <source>
        <dbReference type="EMBL" id="UZD54924.1"/>
    </source>
</evidence>
<dbReference type="Pfam" id="PF16655">
    <property type="entry name" value="PhoD_N"/>
    <property type="match status" value="1"/>
</dbReference>
<gene>
    <name evidence="3" type="ORF">OMP39_14865</name>
</gene>
<dbReference type="InterPro" id="IPR006311">
    <property type="entry name" value="TAT_signal"/>
</dbReference>
<dbReference type="InterPro" id="IPR029052">
    <property type="entry name" value="Metallo-depent_PP-like"/>
</dbReference>
<dbReference type="PANTHER" id="PTHR43606:SF2">
    <property type="entry name" value="ALKALINE PHOSPHATASE FAMILY PROTEIN (AFU_ORTHOLOGUE AFUA_5G03860)"/>
    <property type="match status" value="1"/>
</dbReference>
<dbReference type="Gene3D" id="3.60.21.70">
    <property type="entry name" value="PhoD-like phosphatase"/>
    <property type="match status" value="1"/>
</dbReference>
<dbReference type="InterPro" id="IPR038607">
    <property type="entry name" value="PhoD-like_sf"/>
</dbReference>
<dbReference type="InterPro" id="IPR052900">
    <property type="entry name" value="Phospholipid_Metab_Enz"/>
</dbReference>
<reference evidence="3" key="1">
    <citation type="submission" date="2022-10" db="EMBL/GenBank/DDBJ databases">
        <title>Complete genome sequence of Schlegelella aquatica LMG 23380.</title>
        <authorList>
            <person name="Musilova J."/>
            <person name="Kourilova X."/>
            <person name="Bezdicek M."/>
            <person name="Hermankova K."/>
            <person name="Obruca S."/>
            <person name="Sedlar K."/>
        </authorList>
    </citation>
    <scope>NUCLEOTIDE SEQUENCE</scope>
    <source>
        <strain evidence="3">LMG 23380</strain>
    </source>
</reference>
<evidence type="ECO:0000259" key="1">
    <source>
        <dbReference type="Pfam" id="PF09423"/>
    </source>
</evidence>
<dbReference type="Pfam" id="PF09423">
    <property type="entry name" value="PhoD"/>
    <property type="match status" value="1"/>
</dbReference>
<dbReference type="PROSITE" id="PS51318">
    <property type="entry name" value="TAT"/>
    <property type="match status" value="1"/>
</dbReference>
<dbReference type="InterPro" id="IPR018946">
    <property type="entry name" value="PhoD-like_MPP"/>
</dbReference>
<sequence>MPLDRRHFLRSLGRSAAALALGSLFGSSTAPLARRAVDEPRWAHEPFTLGVASGMPRPESVVLWTRLAPRPLERDGGMPPEAHGVHWEVAEDESFARVVRRGEVLARPEHAHSVHVEVTGLTPGRVYHYRFRSGDAWSRTGRTRTAPPEDADVPHLRIALASCQHYEQGHYAAHREIAAQDLDFVLFVGDYIYESSNPRYKLRSHGGPVPTRLEMFRRRHALYKLDPDLQAAHAAHPWVLTWDDHEVENDYASDTSWLGENPHAFLRRRAAAYKAYFEHLPVSPSMAPQGASMRIHERFVWGRLAELWTLDGRQYRSPQACPRAEGDLGGRVLTYCDELADEGRTVLGHAQEAWLMQGLAGSTRRWKLLGQASQISSWGIDTPLGRSVYSDAWDGYPRARERLLRGLHEAGVRDVVTLGGDVHRHVAAQLRLVPNDDRTPIVASEFVTSSITTRGLPEMAMALIRAANPDLVHARGDERGYALLDVRPQAVHCTFRATEFPVLPQAKLRTQAAFAAVAGVAGVQRDL</sequence>
<organism evidence="3 4">
    <name type="scientific">Caldimonas aquatica</name>
    <dbReference type="NCBI Taxonomy" id="376175"/>
    <lineage>
        <taxon>Bacteria</taxon>
        <taxon>Pseudomonadati</taxon>
        <taxon>Pseudomonadota</taxon>
        <taxon>Betaproteobacteria</taxon>
        <taxon>Burkholderiales</taxon>
        <taxon>Sphaerotilaceae</taxon>
        <taxon>Caldimonas</taxon>
    </lineage>
</organism>
<dbReference type="RefSeq" id="WP_264892603.1">
    <property type="nucleotide sequence ID" value="NZ_CP110257.1"/>
</dbReference>
<dbReference type="Gene3D" id="2.60.40.380">
    <property type="entry name" value="Purple acid phosphatase-like, N-terminal"/>
    <property type="match status" value="1"/>
</dbReference>
<dbReference type="Proteomes" id="UP001163266">
    <property type="component" value="Chromosome"/>
</dbReference>
<dbReference type="InterPro" id="IPR032093">
    <property type="entry name" value="PhoD_N"/>
</dbReference>
<keyword evidence="4" id="KW-1185">Reference proteome</keyword>
<feature type="domain" description="PhoD-like phosphatase metallophosphatase" evidence="1">
    <location>
        <begin position="159"/>
        <end position="494"/>
    </location>
</feature>
<dbReference type="PANTHER" id="PTHR43606">
    <property type="entry name" value="PHOSPHATASE, PUTATIVE (AFU_ORTHOLOGUE AFUA_6G08710)-RELATED"/>
    <property type="match status" value="1"/>
</dbReference>
<name>A0ABY6MSD6_9BURK</name>
<feature type="domain" description="Phospholipase D N-terminal" evidence="2">
    <location>
        <begin position="49"/>
        <end position="145"/>
    </location>
</feature>
<accession>A0ABY6MSD6</accession>
<dbReference type="SUPFAM" id="SSF56300">
    <property type="entry name" value="Metallo-dependent phosphatases"/>
    <property type="match status" value="1"/>
</dbReference>